<dbReference type="AlphaFoldDB" id="A0A2M6WHN5"/>
<protein>
    <submittedName>
        <fullName evidence="2">Uncharacterized protein</fullName>
    </submittedName>
</protein>
<accession>A0A2M6WHN5</accession>
<reference evidence="3" key="1">
    <citation type="submission" date="2017-09" db="EMBL/GenBank/DDBJ databases">
        <title>Depth-based differentiation of microbial function through sediment-hosted aquifers and enrichment of novel symbionts in the deep terrestrial subsurface.</title>
        <authorList>
            <person name="Probst A.J."/>
            <person name="Ladd B."/>
            <person name="Jarett J.K."/>
            <person name="Geller-Mcgrath D.E."/>
            <person name="Sieber C.M.K."/>
            <person name="Emerson J.B."/>
            <person name="Anantharaman K."/>
            <person name="Thomas B.C."/>
            <person name="Malmstrom R."/>
            <person name="Stieglmeier M."/>
            <person name="Klingl A."/>
            <person name="Woyke T."/>
            <person name="Ryan C.M."/>
            <person name="Banfield J.F."/>
        </authorList>
    </citation>
    <scope>NUCLEOTIDE SEQUENCE [LARGE SCALE GENOMIC DNA]</scope>
</reference>
<evidence type="ECO:0000313" key="2">
    <source>
        <dbReference type="EMBL" id="PIT92308.1"/>
    </source>
</evidence>
<dbReference type="EMBL" id="PFBA01000027">
    <property type="protein sequence ID" value="PIT92308.1"/>
    <property type="molecule type" value="Genomic_DNA"/>
</dbReference>
<evidence type="ECO:0000256" key="1">
    <source>
        <dbReference type="SAM" id="MobiDB-lite"/>
    </source>
</evidence>
<proteinExistence type="predicted"/>
<gene>
    <name evidence="2" type="ORF">COU08_03285</name>
</gene>
<dbReference type="Proteomes" id="UP000228635">
    <property type="component" value="Unassembled WGS sequence"/>
</dbReference>
<evidence type="ECO:0000313" key="3">
    <source>
        <dbReference type="Proteomes" id="UP000228635"/>
    </source>
</evidence>
<sequence length="646" mass="71120">MNLMSIQSLGKKRSGALLFISLLIIISALWLNPLAKQIEPRGFRAQLGGQTQTLFTLTLAKRSDSLSDINAFAYCASFACFDTSVWTVPFQGLYRAIFDAFYAFTYQQGLASDPSTWFPPFVYDSDGDATEINFDADLWSNYAVSFIDHYLHDDAIYYEGHGVDETINGERIRALALVSTDWGFVRDVTPEELTLFAAQFEIAFKEKLLFEHPRVAPIVQAMGIPTLDCGIIENQDCFGNYFFRFFDPDQGQYAFQVDKRFFDAIPDEYRPKFVIAAACDALEVPSVANLGVKIGYVECPAANFWTTPDITKFLESLNGERGYGVRSIRTAANQSIYTWWHPTIDIPNGVDFVFSPAPDTDAITLKCREDLTGEIGKEGDRINNTFELTVPWDAYISDAHEDFEVNCLGQDPYFQCSDANVVIENNNNNYVMKIRGTYDGTIPQGEESTQLIGQANILEVRGLLNPQNPEQGFNFGNGRQYSDENDVCVAAEYPNHVESGKSFNWDCENNNFTIPDPDKEPLACTIVKNTSEPGGGTTPGGGSRRGGTTPPPTMSPDDPTRPDQPEGPTGGTTPCSEDRQCGTNKICVAGECVQANICGNGRIESPEECEGGSGAATCLAFGTSYQCVQCNCVLPESTDIGPKVLP</sequence>
<feature type="region of interest" description="Disordered" evidence="1">
    <location>
        <begin position="527"/>
        <end position="575"/>
    </location>
</feature>
<name>A0A2M6WHN5_9BACT</name>
<comment type="caution">
    <text evidence="2">The sequence shown here is derived from an EMBL/GenBank/DDBJ whole genome shotgun (WGS) entry which is preliminary data.</text>
</comment>
<organism evidence="2 3">
    <name type="scientific">Candidatus Harrisonbacteria bacterium CG10_big_fil_rev_8_21_14_0_10_42_17</name>
    <dbReference type="NCBI Taxonomy" id="1974584"/>
    <lineage>
        <taxon>Bacteria</taxon>
        <taxon>Candidatus Harrisoniibacteriota</taxon>
    </lineage>
</organism>
<feature type="compositionally biased region" description="Gly residues" evidence="1">
    <location>
        <begin position="533"/>
        <end position="545"/>
    </location>
</feature>